<dbReference type="AlphaFoldDB" id="A0A3A3FEJ5"/>
<dbReference type="EMBL" id="QYUO01000003">
    <property type="protein sequence ID" value="RJF91766.1"/>
    <property type="molecule type" value="Genomic_DNA"/>
</dbReference>
<proteinExistence type="predicted"/>
<keyword evidence="1" id="KW-0378">Hydrolase</keyword>
<dbReference type="Proteomes" id="UP000265955">
    <property type="component" value="Unassembled WGS sequence"/>
</dbReference>
<dbReference type="InterPro" id="IPR029058">
    <property type="entry name" value="AB_hydrolase_fold"/>
</dbReference>
<comment type="caution">
    <text evidence="1">The sequence shown here is derived from an EMBL/GenBank/DDBJ whole genome shotgun (WGS) entry which is preliminary data.</text>
</comment>
<name>A0A3A3FEJ5_9BURK</name>
<dbReference type="GO" id="GO:0016787">
    <property type="term" value="F:hydrolase activity"/>
    <property type="evidence" value="ECO:0007669"/>
    <property type="project" value="UniProtKB-KW"/>
</dbReference>
<evidence type="ECO:0000313" key="1">
    <source>
        <dbReference type="EMBL" id="RJF91766.1"/>
    </source>
</evidence>
<dbReference type="Gene3D" id="3.40.50.1820">
    <property type="entry name" value="alpha/beta hydrolase"/>
    <property type="match status" value="1"/>
</dbReference>
<protein>
    <submittedName>
        <fullName evidence="1">Alpha/beta hydrolase</fullName>
    </submittedName>
</protein>
<keyword evidence="2" id="KW-1185">Reference proteome</keyword>
<dbReference type="SUPFAM" id="SSF53474">
    <property type="entry name" value="alpha/beta-Hydrolases"/>
    <property type="match status" value="1"/>
</dbReference>
<organism evidence="1 2">
    <name type="scientific">Noviherbaspirillum saxi</name>
    <dbReference type="NCBI Taxonomy" id="2320863"/>
    <lineage>
        <taxon>Bacteria</taxon>
        <taxon>Pseudomonadati</taxon>
        <taxon>Pseudomonadota</taxon>
        <taxon>Betaproteobacteria</taxon>
        <taxon>Burkholderiales</taxon>
        <taxon>Oxalobacteraceae</taxon>
        <taxon>Noviherbaspirillum</taxon>
    </lineage>
</organism>
<gene>
    <name evidence="1" type="ORF">D3871_24045</name>
</gene>
<sequence length="73" mass="7792">MGSGDLVFDVSGAEVLKSQVKHADVRVLPGIGHLPMIEAPKETSQAYTGSLRKSVGSQTLCFGNLIRSKAFFL</sequence>
<reference evidence="2" key="1">
    <citation type="submission" date="2018-09" db="EMBL/GenBank/DDBJ databases">
        <authorList>
            <person name="Zhu H."/>
        </authorList>
    </citation>
    <scope>NUCLEOTIDE SEQUENCE [LARGE SCALE GENOMIC DNA]</scope>
    <source>
        <strain evidence="2">K1R23-30</strain>
    </source>
</reference>
<evidence type="ECO:0000313" key="2">
    <source>
        <dbReference type="Proteomes" id="UP000265955"/>
    </source>
</evidence>
<accession>A0A3A3FEJ5</accession>